<dbReference type="Proteomes" id="UP000679308">
    <property type="component" value="Segment"/>
</dbReference>
<accession>A0A8S5L0Y1</accession>
<evidence type="ECO:0000313" key="1">
    <source>
        <dbReference type="EMBL" id="DAD51100.1"/>
    </source>
</evidence>
<reference evidence="1" key="1">
    <citation type="submission" date="2020-09" db="EMBL/GenBank/DDBJ databases">
        <title>Leviviricetes taxonomy.</title>
        <authorList>
            <person name="Stockdale S.R."/>
            <person name="Callanan J."/>
            <person name="Adriaenssens E.M."/>
            <person name="Kuhn J.H."/>
            <person name="Rumnieks J."/>
            <person name="Shkoporov A."/>
            <person name="Draper L.A."/>
            <person name="Ross P."/>
            <person name="Hill C."/>
        </authorList>
    </citation>
    <scope>NUCLEOTIDE SEQUENCE</scope>
</reference>
<keyword evidence="1" id="KW-0946">Virion</keyword>
<sequence>MPNLTAITVKKNDGTTDVIYTGVVPSAGDKSPAKWRSPIGTAPAFKPELTVVAAPNGNGQVRRLIAEFSYPVTSTATDGKVSVTDKPKMRLEIPLPQGMDQAVLDEFVSQGLNLFASTHFRDQAKSGYAST</sequence>
<name>A0A8S5L0Y1_9VIRU</name>
<keyword evidence="1" id="KW-0167">Capsid protein</keyword>
<dbReference type="EMBL" id="BK013719">
    <property type="protein sequence ID" value="DAD51100.1"/>
    <property type="molecule type" value="Genomic_RNA"/>
</dbReference>
<dbReference type="RefSeq" id="YP_010769849.1">
    <property type="nucleotide sequence ID" value="NC_074089.1"/>
</dbReference>
<organism evidence="1 2">
    <name type="scientific">ssRNA phage SRR7976300_5</name>
    <dbReference type="NCBI Taxonomy" id="2786654"/>
    <lineage>
        <taxon>Viruses</taxon>
        <taxon>Riboviria</taxon>
        <taxon>Orthornavirae</taxon>
        <taxon>Lenarviricota</taxon>
        <taxon>Leviviricetes</taxon>
        <taxon>Norzivirales</taxon>
        <taxon>Fiersviridae</taxon>
        <taxon>Koteshevirus</taxon>
        <taxon>Koteshevirus asiovivens</taxon>
        <taxon>Sehcovirus asiovivens</taxon>
    </lineage>
</organism>
<evidence type="ECO:0000313" key="2">
    <source>
        <dbReference type="Proteomes" id="UP000679308"/>
    </source>
</evidence>
<keyword evidence="2" id="KW-1185">Reference proteome</keyword>
<dbReference type="GeneID" id="80398981"/>
<dbReference type="GO" id="GO:0019028">
    <property type="term" value="C:viral capsid"/>
    <property type="evidence" value="ECO:0007669"/>
    <property type="project" value="UniProtKB-KW"/>
</dbReference>
<gene>
    <name evidence="1" type="primary">SRR7976300_5_2</name>
</gene>
<protein>
    <submittedName>
        <fullName evidence="1">Coat protein</fullName>
    </submittedName>
</protein>
<dbReference type="KEGG" id="vg:80398981"/>
<proteinExistence type="predicted"/>